<reference evidence="2" key="2">
    <citation type="submission" date="2021-09" db="EMBL/GenBank/DDBJ databases">
        <authorList>
            <person name="Jia N."/>
            <person name="Wang J."/>
            <person name="Shi W."/>
            <person name="Du L."/>
            <person name="Sun Y."/>
            <person name="Zhan W."/>
            <person name="Jiang J."/>
            <person name="Wang Q."/>
            <person name="Zhang B."/>
            <person name="Ji P."/>
            <person name="Sakyi L.B."/>
            <person name="Cui X."/>
            <person name="Yuan T."/>
            <person name="Jiang B."/>
            <person name="Yang W."/>
            <person name="Lam T.T.-Y."/>
            <person name="Chang Q."/>
            <person name="Ding S."/>
            <person name="Wang X."/>
            <person name="Zhu J."/>
            <person name="Ruan X."/>
            <person name="Zhao L."/>
            <person name="Wei J."/>
            <person name="Que T."/>
            <person name="Du C."/>
            <person name="Cheng J."/>
            <person name="Dai P."/>
            <person name="Han X."/>
            <person name="Huang E."/>
            <person name="Gao Y."/>
            <person name="Liu J."/>
            <person name="Shao H."/>
            <person name="Ye R."/>
            <person name="Li L."/>
            <person name="Wei W."/>
            <person name="Wang X."/>
            <person name="Wang C."/>
            <person name="Huo Q."/>
            <person name="Li W."/>
            <person name="Guo W."/>
            <person name="Chen H."/>
            <person name="Chen S."/>
            <person name="Zhou L."/>
            <person name="Zhou L."/>
            <person name="Ni X."/>
            <person name="Tian J."/>
            <person name="Zhou Y."/>
            <person name="Sheng Y."/>
            <person name="Liu T."/>
            <person name="Pan Y."/>
            <person name="Xia L."/>
            <person name="Li J."/>
            <person name="Zhao F."/>
            <person name="Cao W."/>
        </authorList>
    </citation>
    <scope>NUCLEOTIDE SEQUENCE</scope>
    <source>
        <strain evidence="2">Rmic-2018</strain>
        <tissue evidence="2">Larvae</tissue>
    </source>
</reference>
<feature type="compositionally biased region" description="Basic residues" evidence="1">
    <location>
        <begin position="231"/>
        <end position="240"/>
    </location>
</feature>
<evidence type="ECO:0008006" key="4">
    <source>
        <dbReference type="Google" id="ProtNLM"/>
    </source>
</evidence>
<feature type="region of interest" description="Disordered" evidence="1">
    <location>
        <begin position="217"/>
        <end position="240"/>
    </location>
</feature>
<name>A0A9J6DI83_RHIMP</name>
<dbReference type="AlphaFoldDB" id="A0A9J6DI83"/>
<dbReference type="Proteomes" id="UP000821866">
    <property type="component" value="Chromosome 7"/>
</dbReference>
<organism evidence="2 3">
    <name type="scientific">Rhipicephalus microplus</name>
    <name type="common">Cattle tick</name>
    <name type="synonym">Boophilus microplus</name>
    <dbReference type="NCBI Taxonomy" id="6941"/>
    <lineage>
        <taxon>Eukaryota</taxon>
        <taxon>Metazoa</taxon>
        <taxon>Ecdysozoa</taxon>
        <taxon>Arthropoda</taxon>
        <taxon>Chelicerata</taxon>
        <taxon>Arachnida</taxon>
        <taxon>Acari</taxon>
        <taxon>Parasitiformes</taxon>
        <taxon>Ixodida</taxon>
        <taxon>Ixodoidea</taxon>
        <taxon>Ixodidae</taxon>
        <taxon>Rhipicephalinae</taxon>
        <taxon>Rhipicephalus</taxon>
        <taxon>Boophilus</taxon>
    </lineage>
</organism>
<sequence>MMPFTRWRRKTREQFLVIQYCQNYDEWRKHHISTRRPTFDITTTSPLTVGAISLEQMVLTPQIQQFIREEVAHQFALAPFLLSNTHELTTSLRETIEKQVCEALPPTYQPPPVSALLTYTDVARRPAHAPLNVVDSAHQTNAFYATRVPADSHVPCSRRPSTPPNNPWCTPDDRPIFYYCRLSGNVERFCRRRVPHPGTIDETYGYTHKEQPQTLLFDATSNTPPPSHLAFKQHRSPSNH</sequence>
<dbReference type="EMBL" id="JABSTU010000009">
    <property type="protein sequence ID" value="KAH8021754.1"/>
    <property type="molecule type" value="Genomic_DNA"/>
</dbReference>
<protein>
    <recommendedName>
        <fullName evidence="4">Tick transposon</fullName>
    </recommendedName>
</protein>
<proteinExistence type="predicted"/>
<keyword evidence="3" id="KW-1185">Reference proteome</keyword>
<evidence type="ECO:0000256" key="1">
    <source>
        <dbReference type="SAM" id="MobiDB-lite"/>
    </source>
</evidence>
<comment type="caution">
    <text evidence="2">The sequence shown here is derived from an EMBL/GenBank/DDBJ whole genome shotgun (WGS) entry which is preliminary data.</text>
</comment>
<evidence type="ECO:0000313" key="2">
    <source>
        <dbReference type="EMBL" id="KAH8021754.1"/>
    </source>
</evidence>
<reference evidence="2" key="1">
    <citation type="journal article" date="2020" name="Cell">
        <title>Large-Scale Comparative Analyses of Tick Genomes Elucidate Their Genetic Diversity and Vector Capacities.</title>
        <authorList>
            <consortium name="Tick Genome and Microbiome Consortium (TIGMIC)"/>
            <person name="Jia N."/>
            <person name="Wang J."/>
            <person name="Shi W."/>
            <person name="Du L."/>
            <person name="Sun Y."/>
            <person name="Zhan W."/>
            <person name="Jiang J.F."/>
            <person name="Wang Q."/>
            <person name="Zhang B."/>
            <person name="Ji P."/>
            <person name="Bell-Sakyi L."/>
            <person name="Cui X.M."/>
            <person name="Yuan T.T."/>
            <person name="Jiang B.G."/>
            <person name="Yang W.F."/>
            <person name="Lam T.T."/>
            <person name="Chang Q.C."/>
            <person name="Ding S.J."/>
            <person name="Wang X.J."/>
            <person name="Zhu J.G."/>
            <person name="Ruan X.D."/>
            <person name="Zhao L."/>
            <person name="Wei J.T."/>
            <person name="Ye R.Z."/>
            <person name="Que T.C."/>
            <person name="Du C.H."/>
            <person name="Zhou Y.H."/>
            <person name="Cheng J.X."/>
            <person name="Dai P.F."/>
            <person name="Guo W.B."/>
            <person name="Han X.H."/>
            <person name="Huang E.J."/>
            <person name="Li L.F."/>
            <person name="Wei W."/>
            <person name="Gao Y.C."/>
            <person name="Liu J.Z."/>
            <person name="Shao H.Z."/>
            <person name="Wang X."/>
            <person name="Wang C.C."/>
            <person name="Yang T.C."/>
            <person name="Huo Q.B."/>
            <person name="Li W."/>
            <person name="Chen H.Y."/>
            <person name="Chen S.E."/>
            <person name="Zhou L.G."/>
            <person name="Ni X.B."/>
            <person name="Tian J.H."/>
            <person name="Sheng Y."/>
            <person name="Liu T."/>
            <person name="Pan Y.S."/>
            <person name="Xia L.Y."/>
            <person name="Li J."/>
            <person name="Zhao F."/>
            <person name="Cao W.C."/>
        </authorList>
    </citation>
    <scope>NUCLEOTIDE SEQUENCE</scope>
    <source>
        <strain evidence="2">Rmic-2018</strain>
    </source>
</reference>
<evidence type="ECO:0000313" key="3">
    <source>
        <dbReference type="Proteomes" id="UP000821866"/>
    </source>
</evidence>
<gene>
    <name evidence="2" type="ORF">HPB51_016818</name>
</gene>
<accession>A0A9J6DI83</accession>